<keyword evidence="3" id="KW-1185">Reference proteome</keyword>
<sequence length="272" mass="29956">MSLKNTLYKATVKGMTRAVSRNMDLPDREPRTELCQARVVRAVNLAPQLRRITLSAALFHDIELGGADEYVGLIMPKPGETLVMPDPNVLNVRAAVKHLPVNLRWYTIRELRNDAAEVDLDIVTHGTSGPGSTWTLLAKAGDEVGVRFMNSCHYQHTGPQFYLADPAAAPALRSILETLPAAEKARTHVLLNGVADELEPHFPTAGLGSMARDQSVEEYMQDLPFDPAELSYAWLCGEAALATGMRRALVAQQVPKKRILFSGYWKRGAART</sequence>
<name>A0A5C5UAD2_9CORY</name>
<dbReference type="Gene3D" id="2.40.30.10">
    <property type="entry name" value="Translation factors"/>
    <property type="match status" value="1"/>
</dbReference>
<proteinExistence type="predicted"/>
<dbReference type="RefSeq" id="WP_146325256.1">
    <property type="nucleotide sequence ID" value="NZ_BAABLR010000067.1"/>
</dbReference>
<dbReference type="InterPro" id="IPR017927">
    <property type="entry name" value="FAD-bd_FR_type"/>
</dbReference>
<reference evidence="2 3" key="1">
    <citation type="submission" date="2019-08" db="EMBL/GenBank/DDBJ databases">
        <authorList>
            <person name="Lei W."/>
        </authorList>
    </citation>
    <scope>NUCLEOTIDE SEQUENCE [LARGE SCALE GENOMIC DNA]</scope>
    <source>
        <strain evidence="2 3">CCUG 58627</strain>
    </source>
</reference>
<dbReference type="AlphaFoldDB" id="A0A5C5UAD2"/>
<dbReference type="InterPro" id="IPR007037">
    <property type="entry name" value="SIP_rossman_dom"/>
</dbReference>
<dbReference type="InterPro" id="IPR013113">
    <property type="entry name" value="SIP_FAD-bd"/>
</dbReference>
<dbReference type="OrthoDB" id="3291337at2"/>
<dbReference type="Pfam" id="PF04954">
    <property type="entry name" value="SIP"/>
    <property type="match status" value="1"/>
</dbReference>
<dbReference type="PANTHER" id="PTHR30157">
    <property type="entry name" value="FERRIC REDUCTASE, NADPH-DEPENDENT"/>
    <property type="match status" value="1"/>
</dbReference>
<accession>A0A5C5UAD2</accession>
<dbReference type="CDD" id="cd06193">
    <property type="entry name" value="siderophore_interacting"/>
    <property type="match status" value="1"/>
</dbReference>
<dbReference type="InterPro" id="IPR039374">
    <property type="entry name" value="SIP_fam"/>
</dbReference>
<feature type="domain" description="FAD-binding FR-type" evidence="1">
    <location>
        <begin position="32"/>
        <end position="166"/>
    </location>
</feature>
<dbReference type="InterPro" id="IPR039261">
    <property type="entry name" value="FNR_nucleotide-bd"/>
</dbReference>
<evidence type="ECO:0000313" key="2">
    <source>
        <dbReference type="EMBL" id="TWT22877.1"/>
    </source>
</evidence>
<comment type="caution">
    <text evidence="2">The sequence shown here is derived from an EMBL/GenBank/DDBJ whole genome shotgun (WGS) entry which is preliminary data.</text>
</comment>
<dbReference type="Proteomes" id="UP000320791">
    <property type="component" value="Unassembled WGS sequence"/>
</dbReference>
<organism evidence="2 3">
    <name type="scientific">Corynebacterium canis</name>
    <dbReference type="NCBI Taxonomy" id="679663"/>
    <lineage>
        <taxon>Bacteria</taxon>
        <taxon>Bacillati</taxon>
        <taxon>Actinomycetota</taxon>
        <taxon>Actinomycetes</taxon>
        <taxon>Mycobacteriales</taxon>
        <taxon>Corynebacteriaceae</taxon>
        <taxon>Corynebacterium</taxon>
    </lineage>
</organism>
<dbReference type="PROSITE" id="PS51384">
    <property type="entry name" value="FAD_FR"/>
    <property type="match status" value="1"/>
</dbReference>
<evidence type="ECO:0000259" key="1">
    <source>
        <dbReference type="PROSITE" id="PS51384"/>
    </source>
</evidence>
<dbReference type="Pfam" id="PF08021">
    <property type="entry name" value="FAD_binding_9"/>
    <property type="match status" value="1"/>
</dbReference>
<dbReference type="EMBL" id="VOHM01000025">
    <property type="protein sequence ID" value="TWT22877.1"/>
    <property type="molecule type" value="Genomic_DNA"/>
</dbReference>
<gene>
    <name evidence="2" type="ORF">FRX94_10320</name>
</gene>
<protein>
    <submittedName>
        <fullName evidence="2">Siderophore-interacting protein</fullName>
    </submittedName>
</protein>
<dbReference type="Gene3D" id="3.40.50.80">
    <property type="entry name" value="Nucleotide-binding domain of ferredoxin-NADP reductase (FNR) module"/>
    <property type="match status" value="1"/>
</dbReference>
<evidence type="ECO:0000313" key="3">
    <source>
        <dbReference type="Proteomes" id="UP000320791"/>
    </source>
</evidence>
<dbReference type="GO" id="GO:0016491">
    <property type="term" value="F:oxidoreductase activity"/>
    <property type="evidence" value="ECO:0007669"/>
    <property type="project" value="InterPro"/>
</dbReference>
<dbReference type="PANTHER" id="PTHR30157:SF0">
    <property type="entry name" value="NADPH-DEPENDENT FERRIC-CHELATE REDUCTASE"/>
    <property type="match status" value="1"/>
</dbReference>